<dbReference type="Proteomes" id="UP000198382">
    <property type="component" value="Unassembled WGS sequence"/>
</dbReference>
<name>A0ABX4BL21_FLAFR</name>
<keyword evidence="3" id="KW-1185">Reference proteome</keyword>
<proteinExistence type="predicted"/>
<organism evidence="2 3">
    <name type="scientific">Flavobacterium frigidimaris</name>
    <dbReference type="NCBI Taxonomy" id="262320"/>
    <lineage>
        <taxon>Bacteria</taxon>
        <taxon>Pseudomonadati</taxon>
        <taxon>Bacteroidota</taxon>
        <taxon>Flavobacteriia</taxon>
        <taxon>Flavobacteriales</taxon>
        <taxon>Flavobacteriaceae</taxon>
        <taxon>Flavobacterium</taxon>
    </lineage>
</organism>
<reference evidence="2 3" key="1">
    <citation type="submission" date="2016-11" db="EMBL/GenBank/DDBJ databases">
        <title>Whole genomes of Flavobacteriaceae.</title>
        <authorList>
            <person name="Stine C."/>
            <person name="Li C."/>
            <person name="Tadesse D."/>
        </authorList>
    </citation>
    <scope>NUCLEOTIDE SEQUENCE [LARGE SCALE GENOMIC DNA]</scope>
    <source>
        <strain evidence="2 3">DSM 15937</strain>
    </source>
</reference>
<dbReference type="EMBL" id="MUGV01000041">
    <property type="protein sequence ID" value="OXA75860.1"/>
    <property type="molecule type" value="Genomic_DNA"/>
</dbReference>
<evidence type="ECO:0008006" key="4">
    <source>
        <dbReference type="Google" id="ProtNLM"/>
    </source>
</evidence>
<dbReference type="RefSeq" id="WP_074664093.1">
    <property type="nucleotide sequence ID" value="NZ_MUGV01000041.1"/>
</dbReference>
<evidence type="ECO:0000256" key="1">
    <source>
        <dbReference type="SAM" id="Coils"/>
    </source>
</evidence>
<comment type="caution">
    <text evidence="2">The sequence shown here is derived from an EMBL/GenBank/DDBJ whole genome shotgun (WGS) entry which is preliminary data.</text>
</comment>
<gene>
    <name evidence="2" type="ORF">B0A65_20525</name>
</gene>
<keyword evidence="1" id="KW-0175">Coiled coil</keyword>
<feature type="coiled-coil region" evidence="1">
    <location>
        <begin position="315"/>
        <end position="349"/>
    </location>
</feature>
<sequence>MKKKIKVMKIKITLLVLIVFTLFVNAQIYTPIGAIQGTSGNNFVGIGTTAPTNKLEVYGGHGDSRILLHSTGGTSDVNQADLMLWASEPGLTYSGVGIGNNIHNFNNVSGGLHLLNPARGGSYLRLLDNFLSLNIVSSSGIDIQAIKVNSDGNVSLGAENVGVQTKLHVKESGTSNNIWRGRIVSSGDLNAVVIGENNGKSCLGAHNSQLNAWSDLIIQGGGGNVGIGVFNPINKLDVNGTIHSKEVKVDMNGWSDFVFKKEYNLPTLQEVEKYIKERGHLENIPSEEEVSKNGINLGEMNSKLLQQIEEMVLYMIEQNKQILDQKSEMDKLKNENKNFKLIFERLSKIEEKLK</sequence>
<protein>
    <recommendedName>
        <fullName evidence="4">Shufflon protein, N-terminal constant region</fullName>
    </recommendedName>
</protein>
<accession>A0ABX4BL21</accession>
<evidence type="ECO:0000313" key="3">
    <source>
        <dbReference type="Proteomes" id="UP000198382"/>
    </source>
</evidence>
<evidence type="ECO:0000313" key="2">
    <source>
        <dbReference type="EMBL" id="OXA75860.1"/>
    </source>
</evidence>